<gene>
    <name evidence="2" type="ORF">LA76x_3748</name>
</gene>
<evidence type="ECO:0000256" key="1">
    <source>
        <dbReference type="SAM" id="MobiDB-lite"/>
    </source>
</evidence>
<feature type="compositionally biased region" description="Basic residues" evidence="1">
    <location>
        <begin position="29"/>
        <end position="38"/>
    </location>
</feature>
<dbReference type="EMBL" id="CP011129">
    <property type="protein sequence ID" value="ALN81870.1"/>
    <property type="molecule type" value="Genomic_DNA"/>
</dbReference>
<proteinExistence type="predicted"/>
<evidence type="ECO:0000313" key="2">
    <source>
        <dbReference type="EMBL" id="ALN81870.1"/>
    </source>
</evidence>
<dbReference type="AlphaFoldDB" id="A0A0S2FEB1"/>
<protein>
    <submittedName>
        <fullName evidence="2">Uncharacterized protein</fullName>
    </submittedName>
</protein>
<dbReference type="Proteomes" id="UP000060787">
    <property type="component" value="Chromosome"/>
</dbReference>
<name>A0A0S2FEB1_LYSAN</name>
<feature type="region of interest" description="Disordered" evidence="1">
    <location>
        <begin position="17"/>
        <end position="38"/>
    </location>
</feature>
<dbReference type="KEGG" id="lab:LA76x_3748"/>
<accession>A0A0S2FEB1</accession>
<sequence length="206" mass="23059">MPGRPNAASHRSLAIARRNADASRCATPRARRKRDRRLRLRAPTFRRKEWRPVRALAPDRASSLDSFHRPRLKENRMKFATVSAVLSALMLCSGAASAATPACQSARIQVEISHIQRVQACTTQGPNSPICQQHQQVENVYWQLMDAQCPAPTPQCSVNRQMYNIVSQQRAMKCQQAGSSTDPVCQAAMQQEQASFLQVKLSCFLQ</sequence>
<organism evidence="2 3">
    <name type="scientific">Lysobacter antibioticus</name>
    <dbReference type="NCBI Taxonomy" id="84531"/>
    <lineage>
        <taxon>Bacteria</taxon>
        <taxon>Pseudomonadati</taxon>
        <taxon>Pseudomonadota</taxon>
        <taxon>Gammaproteobacteria</taxon>
        <taxon>Lysobacterales</taxon>
        <taxon>Lysobacteraceae</taxon>
        <taxon>Lysobacter</taxon>
    </lineage>
</organism>
<dbReference type="PATRIC" id="fig|84531.8.peg.3765"/>
<reference evidence="2 3" key="1">
    <citation type="journal article" date="2015" name="BMC Genomics">
        <title>Comparative genomics and metabolic profiling of the genus Lysobacter.</title>
        <authorList>
            <person name="de Bruijn I."/>
            <person name="Cheng X."/>
            <person name="de Jager V."/>
            <person name="Exposito R.G."/>
            <person name="Watrous J."/>
            <person name="Patel N."/>
            <person name="Postma J."/>
            <person name="Dorrestein P.C."/>
            <person name="Kobayashi D."/>
            <person name="Raaijmakers J.M."/>
        </authorList>
    </citation>
    <scope>NUCLEOTIDE SEQUENCE [LARGE SCALE GENOMIC DNA]</scope>
    <source>
        <strain evidence="2 3">76</strain>
    </source>
</reference>
<evidence type="ECO:0000313" key="3">
    <source>
        <dbReference type="Proteomes" id="UP000060787"/>
    </source>
</evidence>
<keyword evidence="3" id="KW-1185">Reference proteome</keyword>